<dbReference type="EMBL" id="JBBPBK010000001">
    <property type="protein sequence ID" value="KAK9292771.1"/>
    <property type="molecule type" value="Genomic_DNA"/>
</dbReference>
<dbReference type="GO" id="GO:0004497">
    <property type="term" value="F:monooxygenase activity"/>
    <property type="evidence" value="ECO:0007669"/>
    <property type="project" value="InterPro"/>
</dbReference>
<keyword evidence="8" id="KW-1133">Transmembrane helix</keyword>
<comment type="similarity">
    <text evidence="2">Belongs to the cytochrome P450 family.</text>
</comment>
<keyword evidence="5" id="KW-0560">Oxidoreductase</keyword>
<dbReference type="PANTHER" id="PTHR47950">
    <property type="entry name" value="CYTOCHROME P450, FAMILY 76, SUBFAMILY C, POLYPEPTIDE 5-RELATED"/>
    <property type="match status" value="1"/>
</dbReference>
<dbReference type="AlphaFoldDB" id="A0AAP0SDJ5"/>
<evidence type="ECO:0000256" key="3">
    <source>
        <dbReference type="ARBA" id="ARBA00022617"/>
    </source>
</evidence>
<evidence type="ECO:0000256" key="5">
    <source>
        <dbReference type="ARBA" id="ARBA00023002"/>
    </source>
</evidence>
<protein>
    <recommendedName>
        <fullName evidence="11">Cytochrome P450</fullName>
    </recommendedName>
</protein>
<dbReference type="FunFam" id="1.10.630.10:FF:000007">
    <property type="entry name" value="Cytochrome P450 76C4"/>
    <property type="match status" value="1"/>
</dbReference>
<evidence type="ECO:0000313" key="9">
    <source>
        <dbReference type="EMBL" id="KAK9292771.1"/>
    </source>
</evidence>
<feature type="binding site" description="axial binding residue" evidence="7">
    <location>
        <position position="439"/>
    </location>
    <ligand>
        <name>heme</name>
        <dbReference type="ChEBI" id="CHEBI:30413"/>
    </ligand>
    <ligandPart>
        <name>Fe</name>
        <dbReference type="ChEBI" id="CHEBI:18248"/>
    </ligandPart>
</feature>
<sequence length="497" mass="56104">MDLKAIALEINLLHASLLLIPLLFLIFKHISLKGPPLPPGPYPLPIIGNILQMAGKKPYVALTNLAEVHGPLMSLRLGTQILIVGSSPAAATEILKTHDRALSGRYVAHAHPAKSPKFNRLSLGFASECNDQWKYLRALCRTELFSPKVLQSQVELREKKVMEMVGFLGGKEGEVVVIEEVVFAAIFNTMSNTFFSMDFMDFEGKGRGGKMKELTRKFVDLFSTPNLSDFYPILSGLDIQGLRKKSVQNNKKIYAIWEDIIKERRKQRSDPSVRRDFLDALLEIEFSDDQINQLILELVTAGTATSTSAIEWLIAELLRNQEVMRKLRDELANNISKDVVRESHLPQLPYLQACVKEIMRLHPPAPFLFPHRAVETCQVMGYTIPKDSQVLVNMWAISLDPTIWDDPLSFKPERFLNSGLDYKGNDFKFIPFGAGRRICQGIPLAARQIPLIIASLVHLFDWVLTNNMDPAELDMNEKFSAALQMEHPLHLVPKARK</sequence>
<keyword evidence="10" id="KW-1185">Reference proteome</keyword>
<dbReference type="InterPro" id="IPR036396">
    <property type="entry name" value="Cyt_P450_sf"/>
</dbReference>
<dbReference type="InterPro" id="IPR002401">
    <property type="entry name" value="Cyt_P450_E_grp-I"/>
</dbReference>
<keyword evidence="3 7" id="KW-0349">Heme</keyword>
<keyword evidence="8" id="KW-0812">Transmembrane</keyword>
<feature type="transmembrane region" description="Helical" evidence="8">
    <location>
        <begin position="6"/>
        <end position="27"/>
    </location>
</feature>
<organism evidence="9 10">
    <name type="scientific">Liquidambar formosana</name>
    <name type="common">Formosan gum</name>
    <dbReference type="NCBI Taxonomy" id="63359"/>
    <lineage>
        <taxon>Eukaryota</taxon>
        <taxon>Viridiplantae</taxon>
        <taxon>Streptophyta</taxon>
        <taxon>Embryophyta</taxon>
        <taxon>Tracheophyta</taxon>
        <taxon>Spermatophyta</taxon>
        <taxon>Magnoliopsida</taxon>
        <taxon>eudicotyledons</taxon>
        <taxon>Gunneridae</taxon>
        <taxon>Pentapetalae</taxon>
        <taxon>Saxifragales</taxon>
        <taxon>Altingiaceae</taxon>
        <taxon>Liquidambar</taxon>
    </lineage>
</organism>
<keyword evidence="8" id="KW-0472">Membrane</keyword>
<evidence type="ECO:0000256" key="7">
    <source>
        <dbReference type="PIRSR" id="PIRSR602401-1"/>
    </source>
</evidence>
<evidence type="ECO:0000256" key="2">
    <source>
        <dbReference type="ARBA" id="ARBA00010617"/>
    </source>
</evidence>
<proteinExistence type="inferred from homology"/>
<comment type="caution">
    <text evidence="9">The sequence shown here is derived from an EMBL/GenBank/DDBJ whole genome shotgun (WGS) entry which is preliminary data.</text>
</comment>
<dbReference type="GO" id="GO:0005506">
    <property type="term" value="F:iron ion binding"/>
    <property type="evidence" value="ECO:0007669"/>
    <property type="project" value="InterPro"/>
</dbReference>
<evidence type="ECO:0000256" key="6">
    <source>
        <dbReference type="ARBA" id="ARBA00023004"/>
    </source>
</evidence>
<dbReference type="PRINTS" id="PR00385">
    <property type="entry name" value="P450"/>
</dbReference>
<dbReference type="GO" id="GO:0016705">
    <property type="term" value="F:oxidoreductase activity, acting on paired donors, with incorporation or reduction of molecular oxygen"/>
    <property type="evidence" value="ECO:0007669"/>
    <property type="project" value="InterPro"/>
</dbReference>
<evidence type="ECO:0000256" key="8">
    <source>
        <dbReference type="SAM" id="Phobius"/>
    </source>
</evidence>
<dbReference type="SUPFAM" id="SSF48264">
    <property type="entry name" value="Cytochrome P450"/>
    <property type="match status" value="1"/>
</dbReference>
<gene>
    <name evidence="9" type="ORF">L1049_020751</name>
</gene>
<accession>A0AAP0SDJ5</accession>
<keyword evidence="6 7" id="KW-0408">Iron</keyword>
<dbReference type="Proteomes" id="UP001415857">
    <property type="component" value="Unassembled WGS sequence"/>
</dbReference>
<evidence type="ECO:0000256" key="1">
    <source>
        <dbReference type="ARBA" id="ARBA00001971"/>
    </source>
</evidence>
<dbReference type="CDD" id="cd11073">
    <property type="entry name" value="CYP76-like"/>
    <property type="match status" value="1"/>
</dbReference>
<name>A0AAP0SDJ5_LIQFO</name>
<dbReference type="PRINTS" id="PR00463">
    <property type="entry name" value="EP450I"/>
</dbReference>
<keyword evidence="4 7" id="KW-0479">Metal-binding</keyword>
<dbReference type="GO" id="GO:0020037">
    <property type="term" value="F:heme binding"/>
    <property type="evidence" value="ECO:0007669"/>
    <property type="project" value="InterPro"/>
</dbReference>
<comment type="cofactor">
    <cofactor evidence="1 7">
        <name>heme</name>
        <dbReference type="ChEBI" id="CHEBI:30413"/>
    </cofactor>
</comment>
<evidence type="ECO:0000313" key="10">
    <source>
        <dbReference type="Proteomes" id="UP001415857"/>
    </source>
</evidence>
<evidence type="ECO:0008006" key="11">
    <source>
        <dbReference type="Google" id="ProtNLM"/>
    </source>
</evidence>
<dbReference type="Pfam" id="PF00067">
    <property type="entry name" value="p450"/>
    <property type="match status" value="1"/>
</dbReference>
<evidence type="ECO:0000256" key="4">
    <source>
        <dbReference type="ARBA" id="ARBA00022723"/>
    </source>
</evidence>
<dbReference type="PANTHER" id="PTHR47950:SF49">
    <property type="entry name" value="CYTOCHROME P450"/>
    <property type="match status" value="1"/>
</dbReference>
<dbReference type="InterPro" id="IPR001128">
    <property type="entry name" value="Cyt_P450"/>
</dbReference>
<dbReference type="Gene3D" id="1.10.630.10">
    <property type="entry name" value="Cytochrome P450"/>
    <property type="match status" value="1"/>
</dbReference>
<reference evidence="9 10" key="1">
    <citation type="journal article" date="2024" name="Plant J.">
        <title>Genome sequences and population genomics reveal climatic adaptation and genomic divergence between two closely related sweetgum species.</title>
        <authorList>
            <person name="Xu W.Q."/>
            <person name="Ren C.Q."/>
            <person name="Zhang X.Y."/>
            <person name="Comes H.P."/>
            <person name="Liu X.H."/>
            <person name="Li Y.G."/>
            <person name="Kettle C.J."/>
            <person name="Jalonen R."/>
            <person name="Gaisberger H."/>
            <person name="Ma Y.Z."/>
            <person name="Qiu Y.X."/>
        </authorList>
    </citation>
    <scope>NUCLEOTIDE SEQUENCE [LARGE SCALE GENOMIC DNA]</scope>
    <source>
        <strain evidence="9">Hangzhou</strain>
    </source>
</reference>